<accession>A0A852RBX8</accession>
<dbReference type="RefSeq" id="WP_185986266.1">
    <property type="nucleotide sequence ID" value="NZ_BAAALZ010000002.1"/>
</dbReference>
<organism evidence="2 3">
    <name type="scientific">Leucobacter aridicollis</name>
    <dbReference type="NCBI Taxonomy" id="283878"/>
    <lineage>
        <taxon>Bacteria</taxon>
        <taxon>Bacillati</taxon>
        <taxon>Actinomycetota</taxon>
        <taxon>Actinomycetes</taxon>
        <taxon>Micrococcales</taxon>
        <taxon>Microbacteriaceae</taxon>
        <taxon>Leucobacter</taxon>
    </lineage>
</organism>
<name>A0A852RBX8_9MICO</name>
<reference evidence="2 3" key="1">
    <citation type="submission" date="2020-07" db="EMBL/GenBank/DDBJ databases">
        <title>Sequencing the genomes of 1000 actinobacteria strains.</title>
        <authorList>
            <person name="Klenk H.-P."/>
        </authorList>
    </citation>
    <scope>NUCLEOTIDE SEQUENCE [LARGE SCALE GENOMIC DNA]</scope>
    <source>
        <strain evidence="2 3">DSM 17380</strain>
    </source>
</reference>
<dbReference type="AlphaFoldDB" id="A0A852RBX8"/>
<dbReference type="EMBL" id="JACCBD010000001">
    <property type="protein sequence ID" value="NYD25874.1"/>
    <property type="molecule type" value="Genomic_DNA"/>
</dbReference>
<evidence type="ECO:0000313" key="3">
    <source>
        <dbReference type="Proteomes" id="UP000586095"/>
    </source>
</evidence>
<keyword evidence="3" id="KW-1185">Reference proteome</keyword>
<evidence type="ECO:0000256" key="1">
    <source>
        <dbReference type="SAM" id="MobiDB-lite"/>
    </source>
</evidence>
<dbReference type="Proteomes" id="UP000586095">
    <property type="component" value="Unassembled WGS sequence"/>
</dbReference>
<feature type="region of interest" description="Disordered" evidence="1">
    <location>
        <begin position="1"/>
        <end position="78"/>
    </location>
</feature>
<evidence type="ECO:0000313" key="2">
    <source>
        <dbReference type="EMBL" id="NYD25874.1"/>
    </source>
</evidence>
<gene>
    <name evidence="2" type="ORF">BJ960_000677</name>
</gene>
<sequence>MGQIWTQNEEKNGDDELVVTFEQSPPQPGGEEGSDTGVEVPPGTDPQEALDALGEDVSSSPAERGSDTSAPGDTEESE</sequence>
<protein>
    <submittedName>
        <fullName evidence="2">Uncharacterized protein</fullName>
    </submittedName>
</protein>
<comment type="caution">
    <text evidence="2">The sequence shown here is derived from an EMBL/GenBank/DDBJ whole genome shotgun (WGS) entry which is preliminary data.</text>
</comment>
<feature type="compositionally biased region" description="Polar residues" evidence="1">
    <location>
        <begin position="57"/>
        <end position="71"/>
    </location>
</feature>
<proteinExistence type="predicted"/>